<evidence type="ECO:0000256" key="1">
    <source>
        <dbReference type="ARBA" id="ARBA00007411"/>
    </source>
</evidence>
<evidence type="ECO:0000256" key="3">
    <source>
        <dbReference type="ARBA" id="ARBA00022917"/>
    </source>
</evidence>
<dbReference type="InParanoid" id="A0A6P9C045"/>
<dbReference type="Gene3D" id="3.30.70.60">
    <property type="match status" value="1"/>
</dbReference>
<dbReference type="PANTHER" id="PTHR11595:SF26">
    <property type="entry name" value="ELONGATION FACTOR 1-DELTA"/>
    <property type="match status" value="1"/>
</dbReference>
<accession>A0A6P9C045</accession>
<dbReference type="GO" id="GO:0005829">
    <property type="term" value="C:cytosol"/>
    <property type="evidence" value="ECO:0007669"/>
    <property type="project" value="TreeGrafter"/>
</dbReference>
<feature type="compositionally biased region" description="Acidic residues" evidence="7">
    <location>
        <begin position="617"/>
        <end position="635"/>
    </location>
</feature>
<proteinExistence type="inferred from homology"/>
<feature type="compositionally biased region" description="Basic and acidic residues" evidence="7">
    <location>
        <begin position="306"/>
        <end position="317"/>
    </location>
</feature>
<protein>
    <recommendedName>
        <fullName evidence="4">Elongation factor 1-delta</fullName>
    </recommendedName>
</protein>
<feature type="compositionally biased region" description="Polar residues" evidence="7">
    <location>
        <begin position="406"/>
        <end position="416"/>
    </location>
</feature>
<dbReference type="GO" id="GO:0005853">
    <property type="term" value="C:eukaryotic translation elongation factor 1 complex"/>
    <property type="evidence" value="ECO:0007669"/>
    <property type="project" value="InterPro"/>
</dbReference>
<dbReference type="PROSITE" id="PS00824">
    <property type="entry name" value="EF1BD_1"/>
    <property type="match status" value="1"/>
</dbReference>
<feature type="region of interest" description="Disordered" evidence="7">
    <location>
        <begin position="398"/>
        <end position="420"/>
    </location>
</feature>
<dbReference type="Proteomes" id="UP001652622">
    <property type="component" value="Unplaced"/>
</dbReference>
<dbReference type="GO" id="GO:0005085">
    <property type="term" value="F:guanyl-nucleotide exchange factor activity"/>
    <property type="evidence" value="ECO:0007669"/>
    <property type="project" value="TreeGrafter"/>
</dbReference>
<organism evidence="10 11">
    <name type="scientific">Pantherophis guttatus</name>
    <name type="common">Corn snake</name>
    <name type="synonym">Elaphe guttata</name>
    <dbReference type="NCBI Taxonomy" id="94885"/>
    <lineage>
        <taxon>Eukaryota</taxon>
        <taxon>Metazoa</taxon>
        <taxon>Chordata</taxon>
        <taxon>Craniata</taxon>
        <taxon>Vertebrata</taxon>
        <taxon>Euteleostomi</taxon>
        <taxon>Lepidosauria</taxon>
        <taxon>Squamata</taxon>
        <taxon>Bifurcata</taxon>
        <taxon>Unidentata</taxon>
        <taxon>Episquamata</taxon>
        <taxon>Toxicofera</taxon>
        <taxon>Serpentes</taxon>
        <taxon>Colubroidea</taxon>
        <taxon>Colubridae</taxon>
        <taxon>Colubrinae</taxon>
        <taxon>Pantherophis</taxon>
    </lineage>
</organism>
<dbReference type="GeneID" id="117666909"/>
<dbReference type="SMART" id="SM00888">
    <property type="entry name" value="EF1_GNE"/>
    <property type="match status" value="1"/>
</dbReference>
<feature type="region of interest" description="Disordered" evidence="7">
    <location>
        <begin position="607"/>
        <end position="638"/>
    </location>
</feature>
<evidence type="ECO:0000256" key="6">
    <source>
        <dbReference type="SAM" id="Coils"/>
    </source>
</evidence>
<feature type="domain" description="Translation elongation factor EF1B beta/delta subunit guanine nucleotide exchange" evidence="8">
    <location>
        <begin position="661"/>
        <end position="747"/>
    </location>
</feature>
<dbReference type="InterPro" id="IPR036219">
    <property type="entry name" value="eEF-1beta-like_sf"/>
</dbReference>
<feature type="region of interest" description="Disordered" evidence="7">
    <location>
        <begin position="302"/>
        <end position="360"/>
    </location>
</feature>
<dbReference type="InterPro" id="IPR018940">
    <property type="entry name" value="EF-1_beta_acid_region_euk"/>
</dbReference>
<name>A0A6P9C045_PANGU</name>
<reference evidence="11" key="1">
    <citation type="submission" date="2025-08" db="UniProtKB">
        <authorList>
            <consortium name="RefSeq"/>
        </authorList>
    </citation>
    <scope>IDENTIFICATION</scope>
    <source>
        <tissue evidence="11">Blood</tissue>
    </source>
</reference>
<keyword evidence="3 5" id="KW-0648">Protein biosynthesis</keyword>
<dbReference type="GO" id="GO:0003746">
    <property type="term" value="F:translation elongation factor activity"/>
    <property type="evidence" value="ECO:0007669"/>
    <property type="project" value="UniProtKB-KW"/>
</dbReference>
<feature type="compositionally biased region" description="Low complexity" evidence="7">
    <location>
        <begin position="509"/>
        <end position="522"/>
    </location>
</feature>
<feature type="compositionally biased region" description="Basic residues" evidence="7">
    <location>
        <begin position="318"/>
        <end position="329"/>
    </location>
</feature>
<dbReference type="SMART" id="SM01182">
    <property type="entry name" value="EF-1_beta_acid"/>
    <property type="match status" value="1"/>
</dbReference>
<evidence type="ECO:0000259" key="9">
    <source>
        <dbReference type="SMART" id="SM01182"/>
    </source>
</evidence>
<dbReference type="InterPro" id="IPR001326">
    <property type="entry name" value="Transl_elong_EF1B_B/D_CS"/>
</dbReference>
<dbReference type="KEGG" id="pgut:117666909"/>
<evidence type="ECO:0000256" key="7">
    <source>
        <dbReference type="SAM" id="MobiDB-lite"/>
    </source>
</evidence>
<dbReference type="PROSITE" id="PS00825">
    <property type="entry name" value="EF1BD_2"/>
    <property type="match status" value="1"/>
</dbReference>
<comment type="similarity">
    <text evidence="1 5">Belongs to the EF-1-beta/EF-1-delta family.</text>
</comment>
<feature type="coiled-coil region" evidence="6">
    <location>
        <begin position="524"/>
        <end position="565"/>
    </location>
</feature>
<evidence type="ECO:0000256" key="4">
    <source>
        <dbReference type="ARBA" id="ARBA00039378"/>
    </source>
</evidence>
<dbReference type="AlphaFoldDB" id="A0A6P9C045"/>
<sequence length="747" mass="82119">MDALKMRTRKLLYPTEKVWVDKPKYDEAERLHYEREAALAASAAGSCQELVAVNGFCHEERAEEVLKAELWRVGSGKKQKKRKLSPKAKSLGPKIDPVLAGLLADHVWFDKPRFDQAESAYHVKLADSLPLVALPIVEPAAVVPWSEDAVQAETEHVGNQAVLHCTHGSLMACHHVIQDVWVNKFHFDAAERAFVERSQLVTLAHLLQPPSVLKLASAGPVTPDEGYVTALATPSTPAHVADAERQAPTAPLIPAGDANQTVNGKPPGSSLRALLSEVWLEKPIYDDAERLFYANMFDGHPPGKVRLQERGHADISRKSRKEKKGRSSLRKQSTGKRVNNAAVGTLTPQETATAAPQPPAWHFMHPDTESLWFNKPTYDSAEACFYASLAQEEASRLSEAARAKATQPTAQPSSTPEPDAKKMATHFLMHEKIWFDKFKYDDAEKRYYEQINGPARSPSCQQENGASTILRDIARARENIQKSLAGLKTVLQNPQEAAGVRSKKHRGRAATASGPSPAGPAGDQNEVVTRIANLEAENQQLRSVVTNLQVAISKLECRLSVLERASASHHPSPPPPTQHVTPMKKVEPLAVQSKKVVLPSAAIKEESLGGAAAAASSEEDDDIDLFGSDEEEEDQEAARLREERLKQYAEKKSKKPGLIAKSSILLDVKPWDDETDMAKMEECVRSVQMDGLVWGASKLVPVGYGIKKLQIQCVVEDDKVGTDILEEEITKFEDYVQSVDIAAFNKI</sequence>
<dbReference type="RefSeq" id="XP_034275824.2">
    <property type="nucleotide sequence ID" value="XM_034419933.2"/>
</dbReference>
<dbReference type="OrthoDB" id="331763at2759"/>
<evidence type="ECO:0000256" key="5">
    <source>
        <dbReference type="RuleBase" id="RU003791"/>
    </source>
</evidence>
<dbReference type="InterPro" id="IPR014717">
    <property type="entry name" value="Transl_elong_EF1B/ribsomal_bS6"/>
</dbReference>
<keyword evidence="6" id="KW-0175">Coiled coil</keyword>
<keyword evidence="2 5" id="KW-0251">Elongation factor</keyword>
<dbReference type="SUPFAM" id="SSF54984">
    <property type="entry name" value="eEF-1beta-like"/>
    <property type="match status" value="1"/>
</dbReference>
<evidence type="ECO:0000256" key="2">
    <source>
        <dbReference type="ARBA" id="ARBA00022768"/>
    </source>
</evidence>
<dbReference type="Pfam" id="PF00736">
    <property type="entry name" value="EF1_GNE"/>
    <property type="match status" value="1"/>
</dbReference>
<keyword evidence="10" id="KW-1185">Reference proteome</keyword>
<feature type="domain" description="Elongation factor 1 beta central acidic region eukaryote" evidence="9">
    <location>
        <begin position="625"/>
        <end position="652"/>
    </location>
</feature>
<feature type="region of interest" description="Disordered" evidence="7">
    <location>
        <begin position="494"/>
        <end position="524"/>
    </location>
</feature>
<dbReference type="InterPro" id="IPR049720">
    <property type="entry name" value="EF1B_bsu/dsu"/>
</dbReference>
<evidence type="ECO:0000259" key="8">
    <source>
        <dbReference type="SMART" id="SM00888"/>
    </source>
</evidence>
<dbReference type="Pfam" id="PF10587">
    <property type="entry name" value="EF-1_beta_acid"/>
    <property type="match status" value="1"/>
</dbReference>
<feature type="compositionally biased region" description="Low complexity" evidence="7">
    <location>
        <begin position="345"/>
        <end position="355"/>
    </location>
</feature>
<dbReference type="InterPro" id="IPR014038">
    <property type="entry name" value="EF1B_bsu/dsu_GNE"/>
</dbReference>
<evidence type="ECO:0000313" key="10">
    <source>
        <dbReference type="Proteomes" id="UP001652622"/>
    </source>
</evidence>
<dbReference type="PANTHER" id="PTHR11595">
    <property type="entry name" value="EF-HAND AND COILED-COIL DOMAIN-CONTAINING FAMILY MEMBER"/>
    <property type="match status" value="1"/>
</dbReference>
<evidence type="ECO:0000313" key="11">
    <source>
        <dbReference type="RefSeq" id="XP_034275824.2"/>
    </source>
</evidence>
<gene>
    <name evidence="11" type="primary">EEF1D</name>
</gene>
<dbReference type="CDD" id="cd00292">
    <property type="entry name" value="EF1B"/>
    <property type="match status" value="1"/>
</dbReference>